<dbReference type="InterPro" id="IPR043502">
    <property type="entry name" value="DNA/RNA_pol_sf"/>
</dbReference>
<evidence type="ECO:0000256" key="9">
    <source>
        <dbReference type="ARBA" id="ARBA00022759"/>
    </source>
</evidence>
<dbReference type="RefSeq" id="YP_009666503.1">
    <property type="nucleotide sequence ID" value="NC_043523.1"/>
</dbReference>
<dbReference type="Gene3D" id="3.10.10.10">
    <property type="entry name" value="HIV Type 1 Reverse Transcriptase, subunit A, domain 1"/>
    <property type="match status" value="1"/>
</dbReference>
<dbReference type="KEGG" id="vg:40526776"/>
<dbReference type="InterPro" id="IPR021109">
    <property type="entry name" value="Peptidase_aspartic_dom_sf"/>
</dbReference>
<dbReference type="PANTHER" id="PTHR33064">
    <property type="entry name" value="POL PROTEIN"/>
    <property type="match status" value="1"/>
</dbReference>
<organism evidence="14 15">
    <name type="scientific">Angelica bushy stunt virus</name>
    <dbReference type="NCBI Taxonomy" id="1808970"/>
    <lineage>
        <taxon>Viruses</taxon>
        <taxon>Riboviria</taxon>
        <taxon>Pararnavirae</taxon>
        <taxon>Artverviricota</taxon>
        <taxon>Revtraviricetes</taxon>
        <taxon>Ortervirales</taxon>
        <taxon>Caulimoviridae</taxon>
        <taxon>Caulimovirus</taxon>
        <taxon>Caulimovirus minutangelicae</taxon>
    </lineage>
</organism>
<evidence type="ECO:0000256" key="3">
    <source>
        <dbReference type="ARBA" id="ARBA00013718"/>
    </source>
</evidence>
<dbReference type="EMBL" id="KU508800">
    <property type="protein sequence ID" value="AMN10080.1"/>
    <property type="molecule type" value="Genomic_DNA"/>
</dbReference>
<dbReference type="InterPro" id="IPR051320">
    <property type="entry name" value="Viral_Replic_Matur_Polypro"/>
</dbReference>
<evidence type="ECO:0000256" key="11">
    <source>
        <dbReference type="ARBA" id="ARBA00022918"/>
    </source>
</evidence>
<name>A0A140GL62_9VIRU</name>
<evidence type="ECO:0000256" key="8">
    <source>
        <dbReference type="ARBA" id="ARBA00022750"/>
    </source>
</evidence>
<dbReference type="Pfam" id="PF17917">
    <property type="entry name" value="RT_RNaseH"/>
    <property type="match status" value="1"/>
</dbReference>
<keyword evidence="11 14" id="KW-0695">RNA-directed DNA polymerase</keyword>
<evidence type="ECO:0000256" key="2">
    <source>
        <dbReference type="ARBA" id="ARBA00012493"/>
    </source>
</evidence>
<dbReference type="SUPFAM" id="SSF50630">
    <property type="entry name" value="Acid proteases"/>
    <property type="match status" value="1"/>
</dbReference>
<evidence type="ECO:0000259" key="13">
    <source>
        <dbReference type="PROSITE" id="PS50878"/>
    </source>
</evidence>
<dbReference type="Pfam" id="PF02160">
    <property type="entry name" value="Peptidase_A3"/>
    <property type="match status" value="1"/>
</dbReference>
<dbReference type="GO" id="GO:0003964">
    <property type="term" value="F:RNA-directed DNA polymerase activity"/>
    <property type="evidence" value="ECO:0007669"/>
    <property type="project" value="UniProtKB-KW"/>
</dbReference>
<evidence type="ECO:0000256" key="1">
    <source>
        <dbReference type="ARBA" id="ARBA00007938"/>
    </source>
</evidence>
<dbReference type="PANTHER" id="PTHR33064:SF37">
    <property type="entry name" value="RIBONUCLEASE H"/>
    <property type="match status" value="1"/>
</dbReference>
<evidence type="ECO:0000313" key="15">
    <source>
        <dbReference type="Proteomes" id="UP000297006"/>
    </source>
</evidence>
<dbReference type="EC" id="2.7.7.49" evidence="2"/>
<dbReference type="Gene3D" id="2.40.70.10">
    <property type="entry name" value="Acid Proteases"/>
    <property type="match status" value="1"/>
</dbReference>
<protein>
    <recommendedName>
        <fullName evidence="3">Enzymatic polyprotein</fullName>
        <ecNumber evidence="2">2.7.7.49</ecNumber>
    </recommendedName>
</protein>
<evidence type="ECO:0000256" key="5">
    <source>
        <dbReference type="ARBA" id="ARBA00022679"/>
    </source>
</evidence>
<evidence type="ECO:0000256" key="7">
    <source>
        <dbReference type="ARBA" id="ARBA00022722"/>
    </source>
</evidence>
<reference evidence="14 15" key="1">
    <citation type="submission" date="2016-01" db="EMBL/GenBank/DDBJ databases">
        <title>Complete genome sequence of Angelica bushy stunt virus, a tentative new member of the genus Caulimovirus.</title>
        <authorList>
            <person name="Lim S."/>
            <person name="Zhao F."/>
            <person name="Igori D."/>
            <person name="Yoo R.H."/>
            <person name="Moon J.S."/>
        </authorList>
    </citation>
    <scope>NUCLEOTIDE SEQUENCE [LARGE SCALE GENOMIC DNA]</scope>
    <source>
        <strain evidence="14">AD</strain>
    </source>
</reference>
<keyword evidence="7" id="KW-0540">Nuclease</keyword>
<dbReference type="InterPro" id="IPR041373">
    <property type="entry name" value="RT_RNaseH"/>
</dbReference>
<keyword evidence="15" id="KW-1185">Reference proteome</keyword>
<evidence type="ECO:0000256" key="4">
    <source>
        <dbReference type="ARBA" id="ARBA00022670"/>
    </source>
</evidence>
<keyword evidence="5" id="KW-0808">Transferase</keyword>
<keyword evidence="8" id="KW-0064">Aspartyl protease</keyword>
<dbReference type="CDD" id="cd01647">
    <property type="entry name" value="RT_LTR"/>
    <property type="match status" value="1"/>
</dbReference>
<keyword evidence="4" id="KW-0645">Protease</keyword>
<feature type="domain" description="Reverse transcriptase" evidence="13">
    <location>
        <begin position="298"/>
        <end position="480"/>
    </location>
</feature>
<dbReference type="GO" id="GO:0004519">
    <property type="term" value="F:endonuclease activity"/>
    <property type="evidence" value="ECO:0007669"/>
    <property type="project" value="UniProtKB-KW"/>
</dbReference>
<accession>A0A140GL62</accession>
<keyword evidence="9" id="KW-0255">Endonuclease</keyword>
<dbReference type="GO" id="GO:0004190">
    <property type="term" value="F:aspartic-type endopeptidase activity"/>
    <property type="evidence" value="ECO:0007669"/>
    <property type="project" value="UniProtKB-KW"/>
</dbReference>
<dbReference type="Proteomes" id="UP000297006">
    <property type="component" value="Segment"/>
</dbReference>
<dbReference type="InterPro" id="IPR000588">
    <property type="entry name" value="Pept_A3A"/>
</dbReference>
<dbReference type="SUPFAM" id="SSF56672">
    <property type="entry name" value="DNA/RNA polymerases"/>
    <property type="match status" value="1"/>
</dbReference>
<dbReference type="GO" id="GO:0006508">
    <property type="term" value="P:proteolysis"/>
    <property type="evidence" value="ECO:0007669"/>
    <property type="project" value="UniProtKB-KW"/>
</dbReference>
<dbReference type="CDD" id="cd09274">
    <property type="entry name" value="RNase_HI_RT_Ty3"/>
    <property type="match status" value="1"/>
</dbReference>
<keyword evidence="10" id="KW-0378">Hydrolase</keyword>
<evidence type="ECO:0000256" key="12">
    <source>
        <dbReference type="ARBA" id="ARBA00025678"/>
    </source>
</evidence>
<evidence type="ECO:0000313" key="14">
    <source>
        <dbReference type="EMBL" id="AMN10080.1"/>
    </source>
</evidence>
<evidence type="ECO:0000256" key="10">
    <source>
        <dbReference type="ARBA" id="ARBA00022801"/>
    </source>
</evidence>
<comment type="similarity">
    <text evidence="1">Belongs to the caulimoviridae enzymatic polyprotein family.</text>
</comment>
<dbReference type="InterPro" id="IPR043128">
    <property type="entry name" value="Rev_trsase/Diguanyl_cyclase"/>
</dbReference>
<dbReference type="PRINTS" id="PR00731">
    <property type="entry name" value="CAULIMOPTASE"/>
</dbReference>
<sequence length="703" mass="81700">MTDLIKFMFWKKQKHQVKKKGLQNQNHHQPKMSQIEEQYDELVMNITNPSSIYIQGTLWFSGYKKINLHCYVDTGASICLANKYVIPPEHWINAERPIKVKTANGIITIEKVCKNLDMIIEGEKFHIPTVYQQDAGMDFIIGNNFCLLYGPCIFHQKQIVLHTLEKQPVWVNKVFRAEQKGLKGFLESRKLGSNKRAPDPINISSQKILLLERGREKLEAFRKQKIEKHLVFFINLKTEIDNLLEKVCSDNPLDPSRTKHWMTASIKPIDPRKVCKVKPMKYSPQDREEFAKQIKELLEMKIIVPSKSAHMSPAFLVENEAEKRRGKKRMVVNYKRMNDLTVGDGHNLPNKDELLTLIRGKKVFSSLDCKSGFWQVLLDEDSQLLTAFTCPQGHYQWRVLPFGFKQAPSIFQRHMQNALNSYEKFCCVYVDDILIFSDNEEDHQKHLAAVLKKCEQLGIILSKKKAQLFKTKINFLGLEIDQGTHRPQNHILEHIAKFPDKIEDKKQLQRFLGILTYASDYIPGLASKRAPLQVKLKKDISWNWTASDTSYVAKLKKGLNNFPKLYHPLPDDKLIIETDASQDYWGGILKAANTNGEELICRYASGSFKSAETRYHSNEKEYLAVIRVIKKFSIYLTPVHFTVRTDNKNFTHFMNLQIQGDNKQGRLVRWQQWLSHYSFTVEHIEGSKNVFADFLTREFYSSK</sequence>
<keyword evidence="6" id="KW-0548">Nucleotidyltransferase</keyword>
<proteinExistence type="inferred from homology"/>
<dbReference type="Pfam" id="PF00078">
    <property type="entry name" value="RVT_1"/>
    <property type="match status" value="1"/>
</dbReference>
<comment type="function">
    <text evidence="12">Encodes for at least two polypeptides: protease (PR) and reverse transcriptase (RT). The protease processes the polyprotein in cis. Reverse transcriptase is multifunctional enzyme that converts the viral RNA genome into dsDNA in viral cytoplasmic capsids. This enzyme displays a DNA polymerase activity that can copy either DNA or RNA templates, and a ribonuclease H (RNase H) activity that cleaves the RNA strand of RNA-DNA heteroduplexes in a partially processive 3'- to 5'-endonucleasic mode. Neo-synthesized pregenomic RNA (pgRNA) are encapsidated, and reverse-transcribed inside the nucleocapsid. Partial (+)DNA is synthesized from the (-)DNA template and generates the relaxed circular DNA (RC-DNA) genome. After budding and infection, the RC-DNA migrates in the nucleus, and is converted into a plasmid-like covalently closed circular DNA (cccDNA).</text>
</comment>
<dbReference type="GeneID" id="40526776"/>
<evidence type="ECO:0000256" key="6">
    <source>
        <dbReference type="ARBA" id="ARBA00022695"/>
    </source>
</evidence>
<dbReference type="PROSITE" id="PS50878">
    <property type="entry name" value="RT_POL"/>
    <property type="match status" value="1"/>
</dbReference>
<dbReference type="InterPro" id="IPR000477">
    <property type="entry name" value="RT_dom"/>
</dbReference>
<dbReference type="Gene3D" id="3.30.70.270">
    <property type="match status" value="2"/>
</dbReference>